<comment type="caution">
    <text evidence="2">The sequence shown here is derived from an EMBL/GenBank/DDBJ whole genome shotgun (WGS) entry which is preliminary data.</text>
</comment>
<keyword evidence="3" id="KW-1185">Reference proteome</keyword>
<dbReference type="InterPro" id="IPR010865">
    <property type="entry name" value="DUF1499"/>
</dbReference>
<feature type="compositionally biased region" description="Basic and acidic residues" evidence="1">
    <location>
        <begin position="7"/>
        <end position="21"/>
    </location>
</feature>
<dbReference type="InterPro" id="IPR037734">
    <property type="entry name" value="Thylakoid_lumenal_17.9"/>
</dbReference>
<dbReference type="PANTHER" id="PTHR36783">
    <property type="entry name" value="THYLAKOID LUMENAL 17.9 KDA PROTEIN, CHLOROPLASTIC"/>
    <property type="match status" value="1"/>
</dbReference>
<name>A0ABP1FJC4_9CHLO</name>
<evidence type="ECO:0000313" key="3">
    <source>
        <dbReference type="Proteomes" id="UP001497392"/>
    </source>
</evidence>
<protein>
    <submittedName>
        <fullName evidence="2">G1106 protein</fullName>
    </submittedName>
</protein>
<gene>
    <name evidence="2" type="primary">g1106</name>
    <name evidence="2" type="ORF">VP750_LOCUS958</name>
</gene>
<proteinExistence type="predicted"/>
<dbReference type="PANTHER" id="PTHR36783:SF2">
    <property type="entry name" value="THYLAKOID LUMENAL 17.9 KDA PROTEIN, CHLOROPLASTIC"/>
    <property type="match status" value="1"/>
</dbReference>
<organism evidence="2 3">
    <name type="scientific">Coccomyxa viridis</name>
    <dbReference type="NCBI Taxonomy" id="1274662"/>
    <lineage>
        <taxon>Eukaryota</taxon>
        <taxon>Viridiplantae</taxon>
        <taxon>Chlorophyta</taxon>
        <taxon>core chlorophytes</taxon>
        <taxon>Trebouxiophyceae</taxon>
        <taxon>Trebouxiophyceae incertae sedis</taxon>
        <taxon>Coccomyxaceae</taxon>
        <taxon>Coccomyxa</taxon>
    </lineage>
</organism>
<dbReference type="Pfam" id="PF07386">
    <property type="entry name" value="DUF1499"/>
    <property type="match status" value="1"/>
</dbReference>
<dbReference type="EMBL" id="CAXHTA020000002">
    <property type="protein sequence ID" value="CAL5219299.1"/>
    <property type="molecule type" value="Genomic_DNA"/>
</dbReference>
<feature type="region of interest" description="Disordered" evidence="1">
    <location>
        <begin position="1"/>
        <end position="21"/>
    </location>
</feature>
<reference evidence="2 3" key="1">
    <citation type="submission" date="2024-06" db="EMBL/GenBank/DDBJ databases">
        <authorList>
            <person name="Kraege A."/>
            <person name="Thomma B."/>
        </authorList>
    </citation>
    <scope>NUCLEOTIDE SEQUENCE [LARGE SCALE GENOMIC DNA]</scope>
</reference>
<evidence type="ECO:0000256" key="1">
    <source>
        <dbReference type="SAM" id="MobiDB-lite"/>
    </source>
</evidence>
<dbReference type="Proteomes" id="UP001497392">
    <property type="component" value="Unassembled WGS sequence"/>
</dbReference>
<sequence length="214" mass="23600">MLRKARAKEPQSSKLRRDSDCRSSRRSVLLLGVLSTTGSLRSSANASPYSEAANIQYGLVNGNIRPCPGGYNPNCVSTASLNDLYSPVWRSSDSSPQTSAQILDNAVRQTCGNAQLVSRKSTLDGEYLEYEVPGLFGKDFMEFLVKPDRGAGGRNTDSRDAALVLFRSIAGSVRYLYPFQTPISDFGAQRKRIEAIRQTLGWRKVGCELKECFE</sequence>
<accession>A0ABP1FJC4</accession>
<evidence type="ECO:0000313" key="2">
    <source>
        <dbReference type="EMBL" id="CAL5219299.1"/>
    </source>
</evidence>